<gene>
    <name evidence="2" type="ORF">TREES_T100003351</name>
</gene>
<reference evidence="3" key="1">
    <citation type="submission" date="2012-07" db="EMBL/GenBank/DDBJ databases">
        <title>Genome of the Chinese tree shrew, a rising model animal genetically related to primates.</title>
        <authorList>
            <person name="Zhang G."/>
            <person name="Fan Y."/>
            <person name="Yao Y."/>
            <person name="Huang Z."/>
        </authorList>
    </citation>
    <scope>NUCLEOTIDE SEQUENCE [LARGE SCALE GENOMIC DNA]</scope>
</reference>
<dbReference type="Proteomes" id="UP000011518">
    <property type="component" value="Unassembled WGS sequence"/>
</dbReference>
<evidence type="ECO:0000313" key="2">
    <source>
        <dbReference type="EMBL" id="ELW47769.1"/>
    </source>
</evidence>
<name>L9JBU2_TUPCH</name>
<dbReference type="AlphaFoldDB" id="L9JBU2"/>
<protein>
    <submittedName>
        <fullName evidence="2">Uncharacterized protein</fullName>
    </submittedName>
</protein>
<evidence type="ECO:0000313" key="3">
    <source>
        <dbReference type="Proteomes" id="UP000011518"/>
    </source>
</evidence>
<feature type="region of interest" description="Disordered" evidence="1">
    <location>
        <begin position="1"/>
        <end position="20"/>
    </location>
</feature>
<dbReference type="InParanoid" id="L9JBU2"/>
<keyword evidence="3" id="KW-1185">Reference proteome</keyword>
<organism evidence="2 3">
    <name type="scientific">Tupaia chinensis</name>
    <name type="common">Chinese tree shrew</name>
    <name type="synonym">Tupaia belangeri chinensis</name>
    <dbReference type="NCBI Taxonomy" id="246437"/>
    <lineage>
        <taxon>Eukaryota</taxon>
        <taxon>Metazoa</taxon>
        <taxon>Chordata</taxon>
        <taxon>Craniata</taxon>
        <taxon>Vertebrata</taxon>
        <taxon>Euteleostomi</taxon>
        <taxon>Mammalia</taxon>
        <taxon>Eutheria</taxon>
        <taxon>Euarchontoglires</taxon>
        <taxon>Scandentia</taxon>
        <taxon>Tupaiidae</taxon>
        <taxon>Tupaia</taxon>
    </lineage>
</organism>
<accession>L9JBU2</accession>
<sequence length="82" mass="9343">MAGTVEMQWSSEGKSAASLLPQARIKQEPNGIQWMTRSSSPRPYFSLSQGIPKSSLFPTLIPKEWQEDTRREDQRTAYLEAE</sequence>
<evidence type="ECO:0000256" key="1">
    <source>
        <dbReference type="SAM" id="MobiDB-lite"/>
    </source>
</evidence>
<reference evidence="3" key="2">
    <citation type="journal article" date="2013" name="Nat. Commun.">
        <title>Genome of the Chinese tree shrew.</title>
        <authorList>
            <person name="Fan Y."/>
            <person name="Huang Z.Y."/>
            <person name="Cao C.C."/>
            <person name="Chen C.S."/>
            <person name="Chen Y.X."/>
            <person name="Fan D.D."/>
            <person name="He J."/>
            <person name="Hou H.L."/>
            <person name="Hu L."/>
            <person name="Hu X.T."/>
            <person name="Jiang X.T."/>
            <person name="Lai R."/>
            <person name="Lang Y.S."/>
            <person name="Liang B."/>
            <person name="Liao S.G."/>
            <person name="Mu D."/>
            <person name="Ma Y.Y."/>
            <person name="Niu Y.Y."/>
            <person name="Sun X.Q."/>
            <person name="Xia J.Q."/>
            <person name="Xiao J."/>
            <person name="Xiong Z.Q."/>
            <person name="Xu L."/>
            <person name="Yang L."/>
            <person name="Zhang Y."/>
            <person name="Zhao W."/>
            <person name="Zhao X.D."/>
            <person name="Zheng Y.T."/>
            <person name="Zhou J.M."/>
            <person name="Zhu Y.B."/>
            <person name="Zhang G.J."/>
            <person name="Wang J."/>
            <person name="Yao Y.G."/>
        </authorList>
    </citation>
    <scope>NUCLEOTIDE SEQUENCE [LARGE SCALE GENOMIC DNA]</scope>
</reference>
<proteinExistence type="predicted"/>
<dbReference type="EMBL" id="KB321094">
    <property type="protein sequence ID" value="ELW47769.1"/>
    <property type="molecule type" value="Genomic_DNA"/>
</dbReference>